<name>A0AA36M7J5_CYLNA</name>
<evidence type="ECO:0000313" key="2">
    <source>
        <dbReference type="Proteomes" id="UP001176961"/>
    </source>
</evidence>
<sequence length="720" mass="78150">MLQITEEEKRLWDSEESIREALVVFKGSADIGYTNENITSLRVHQSSQKNGIAFGSCIAASAEITMIIPKSVNTILNGQPIEIKAMARPRDNTQGTYRYLDIFSGYIGQLEIKDIGDQCSLKIVAYDWLTKGRSIDATSFLYTHADCNFTTFMDDFFSHFGLEKGNVNWGLPVELTMAADPNHVDYISATQLLEYACELNGCAGRIDPDGKFETVYINQNPNIVHTYSVYESFDNSDALEKYDGVIITNTDDLDYVTSEADDVVCGVRHYGACTHPYIVQANAFANGWTIRKTASAEVLYNAIKDLTHTPFTARHYSLPYVQCGDYVAYTNPYNPNVSEIVLVLERTFDLFMDEFRADTIKKVSGNATKSPETIMAITNNKVAMAGGGGGVTPADLEKKMDKANPEGNGSFSMNRKWGTTVGNISTTLGFNGTATGAKSFAEGDGTTAKGTGSHAMGTDTVAEGNYSLAQGGSTKAKGAYSFAGGYSTEAPYSSMMAIGKYNAPNEGDLFEVGNGTYSGKKNAFAVNENGTATAQTDFVAGSHKLTEKCSKTEVQQIVATEVSKLTFLEKRIATQSEIDEYIADPTKASFTVIYLLKDASAKGSDKYYEYQRIGDDTTSEFVMTGDTSTDLTDYAKKTELPTKTSDLTNDGDGTKPFLTEHQSLVDYAKKTDVPTKTSGVHIADISVGGTKTELYAPQGGGSDLPLSVVDGMLCITFEED</sequence>
<dbReference type="InterPro" id="IPR011049">
    <property type="entry name" value="Serralysin-like_metalloprot_C"/>
</dbReference>
<dbReference type="CDD" id="cd12820">
    <property type="entry name" value="LbR_YadA-like"/>
    <property type="match status" value="1"/>
</dbReference>
<organism evidence="1 2">
    <name type="scientific">Cylicocyclus nassatus</name>
    <name type="common">Nematode worm</name>
    <dbReference type="NCBI Taxonomy" id="53992"/>
    <lineage>
        <taxon>Eukaryota</taxon>
        <taxon>Metazoa</taxon>
        <taxon>Ecdysozoa</taxon>
        <taxon>Nematoda</taxon>
        <taxon>Chromadorea</taxon>
        <taxon>Rhabditida</taxon>
        <taxon>Rhabditina</taxon>
        <taxon>Rhabditomorpha</taxon>
        <taxon>Strongyloidea</taxon>
        <taxon>Strongylidae</taxon>
        <taxon>Cylicocyclus</taxon>
    </lineage>
</organism>
<proteinExistence type="predicted"/>
<accession>A0AA36M7J5</accession>
<dbReference type="SUPFAM" id="SSF101967">
    <property type="entry name" value="Adhesin YadA, collagen-binding domain"/>
    <property type="match status" value="1"/>
</dbReference>
<comment type="caution">
    <text evidence="1">The sequence shown here is derived from an EMBL/GenBank/DDBJ whole genome shotgun (WGS) entry which is preliminary data.</text>
</comment>
<gene>
    <name evidence="1" type="ORF">CYNAS_LOCUS12721</name>
</gene>
<protein>
    <submittedName>
        <fullName evidence="1">Uncharacterized protein</fullName>
    </submittedName>
</protein>
<dbReference type="EMBL" id="CATQJL010000274">
    <property type="protein sequence ID" value="CAJ0600738.1"/>
    <property type="molecule type" value="Genomic_DNA"/>
</dbReference>
<dbReference type="AlphaFoldDB" id="A0AA36M7J5"/>
<reference evidence="1" key="1">
    <citation type="submission" date="2023-07" db="EMBL/GenBank/DDBJ databases">
        <authorList>
            <consortium name="CYATHOMIX"/>
        </authorList>
    </citation>
    <scope>NUCLEOTIDE SEQUENCE</scope>
    <source>
        <strain evidence="1">N/A</strain>
    </source>
</reference>
<dbReference type="Proteomes" id="UP001176961">
    <property type="component" value="Unassembled WGS sequence"/>
</dbReference>
<evidence type="ECO:0000313" key="1">
    <source>
        <dbReference type="EMBL" id="CAJ0600738.1"/>
    </source>
</evidence>
<dbReference type="Gene3D" id="2.150.10.10">
    <property type="entry name" value="Serralysin-like metalloprotease, C-terminal"/>
    <property type="match status" value="1"/>
</dbReference>
<keyword evidence="2" id="KW-1185">Reference proteome</keyword>